<evidence type="ECO:0000313" key="2">
    <source>
        <dbReference type="Proteomes" id="UP001231649"/>
    </source>
</evidence>
<proteinExistence type="predicted"/>
<evidence type="ECO:0000313" key="1">
    <source>
        <dbReference type="EMBL" id="KAJ8717273.1"/>
    </source>
</evidence>
<accession>A0ACC2QH77</accession>
<organism evidence="1 2">
    <name type="scientific">Mythimna loreyi</name>
    <dbReference type="NCBI Taxonomy" id="667449"/>
    <lineage>
        <taxon>Eukaryota</taxon>
        <taxon>Metazoa</taxon>
        <taxon>Ecdysozoa</taxon>
        <taxon>Arthropoda</taxon>
        <taxon>Hexapoda</taxon>
        <taxon>Insecta</taxon>
        <taxon>Pterygota</taxon>
        <taxon>Neoptera</taxon>
        <taxon>Endopterygota</taxon>
        <taxon>Lepidoptera</taxon>
        <taxon>Glossata</taxon>
        <taxon>Ditrysia</taxon>
        <taxon>Noctuoidea</taxon>
        <taxon>Noctuidae</taxon>
        <taxon>Noctuinae</taxon>
        <taxon>Hadenini</taxon>
        <taxon>Mythimna</taxon>
    </lineage>
</organism>
<keyword evidence="2" id="KW-1185">Reference proteome</keyword>
<gene>
    <name evidence="1" type="ORF">PYW08_005672</name>
</gene>
<comment type="caution">
    <text evidence="1">The sequence shown here is derived from an EMBL/GenBank/DDBJ whole genome shotgun (WGS) entry which is preliminary data.</text>
</comment>
<name>A0ACC2QH77_9NEOP</name>
<dbReference type="EMBL" id="CM056794">
    <property type="protein sequence ID" value="KAJ8717273.1"/>
    <property type="molecule type" value="Genomic_DNA"/>
</dbReference>
<protein>
    <submittedName>
        <fullName evidence="1">Uncharacterized protein</fullName>
    </submittedName>
</protein>
<sequence length="198" mass="22084">MWTQVITFSAILTIVLSVTEVPGTPGIQREFSKGVQSKGYKIVYGDEDLTIINQVVSEVEKGNVLKNRVNLNEAIKPLPAQDVKCLMSVDRYCSKKMGAMKSVLIQAIKEDCAKCSAKQKNDAGMVIASMMAHDPVAWKLFLTRSALQIIPRKPHKEIEEVKLREIGEGEEVIRPSKNRFIMPGGAVRVKRYVSEKIP</sequence>
<reference evidence="1" key="1">
    <citation type="submission" date="2023-03" db="EMBL/GenBank/DDBJ databases">
        <title>Chromosome-level genomes of two armyworms, Mythimna separata and Mythimna loreyi, provide insights into the biosynthesis and reception of sex pheromones.</title>
        <authorList>
            <person name="Zhao H."/>
        </authorList>
    </citation>
    <scope>NUCLEOTIDE SEQUENCE</scope>
    <source>
        <strain evidence="1">BeijingLab</strain>
    </source>
</reference>
<dbReference type="Proteomes" id="UP001231649">
    <property type="component" value="Chromosome 18"/>
</dbReference>